<accession>A0ABU9P8X9</accession>
<name>A0ABU9P8X9_9ENTR</name>
<dbReference type="RefSeq" id="WP_342701899.1">
    <property type="nucleotide sequence ID" value="NZ_JBCGEK010000034.1"/>
</dbReference>
<proteinExistence type="predicted"/>
<organism evidence="3 4">
    <name type="scientific">Klebsiella grimontii</name>
    <dbReference type="NCBI Taxonomy" id="2058152"/>
    <lineage>
        <taxon>Bacteria</taxon>
        <taxon>Pseudomonadati</taxon>
        <taxon>Pseudomonadota</taxon>
        <taxon>Gammaproteobacteria</taxon>
        <taxon>Enterobacterales</taxon>
        <taxon>Enterobacteriaceae</taxon>
        <taxon>Klebsiella/Raoultella group</taxon>
        <taxon>Klebsiella</taxon>
    </lineage>
</organism>
<dbReference type="Pfam" id="PF24729">
    <property type="entry name" value="Acb2_Tad1_hairpin"/>
    <property type="match status" value="1"/>
</dbReference>
<comment type="caution">
    <text evidence="3">The sequence shown here is derived from an EMBL/GenBank/DDBJ whole genome shotgun (WGS) entry which is preliminary data.</text>
</comment>
<protein>
    <recommendedName>
        <fullName evidence="2">Acb2/Tad1 hairpin domain-containing protein</fullName>
    </recommendedName>
</protein>
<dbReference type="InterPro" id="IPR056098">
    <property type="entry name" value="Acb2/Tad1_hairpin"/>
</dbReference>
<keyword evidence="1" id="KW-0547">Nucleotide-binding</keyword>
<keyword evidence="4" id="KW-1185">Reference proteome</keyword>
<dbReference type="Proteomes" id="UP001458070">
    <property type="component" value="Unassembled WGS sequence"/>
</dbReference>
<feature type="domain" description="Acb2/Tad1 hairpin" evidence="2">
    <location>
        <begin position="7"/>
        <end position="107"/>
    </location>
</feature>
<dbReference type="EMBL" id="JBCGEM010000033">
    <property type="protein sequence ID" value="MEM0627419.1"/>
    <property type="molecule type" value="Genomic_DNA"/>
</dbReference>
<sequence length="112" mass="12017">MENQHRKISGYRELSPEEIDLMNRIKAKGAEMLALVAELQGRLSTDHGVKLASAYSAESAVGSDACKGSSAEAVELRRFIAAEPERWAAVGKTDIQTGIMALVRAVAQPTSC</sequence>
<evidence type="ECO:0000256" key="1">
    <source>
        <dbReference type="ARBA" id="ARBA00022741"/>
    </source>
</evidence>
<reference evidence="3 4" key="1">
    <citation type="submission" date="2024-04" db="EMBL/GenBank/DDBJ databases">
        <title>Draft genome assemblies of urinary isolates.</title>
        <authorList>
            <person name="Appleberry H."/>
            <person name="Kula A."/>
            <person name="Wolfe A.J."/>
            <person name="Putonti C."/>
        </authorList>
    </citation>
    <scope>NUCLEOTIDE SEQUENCE [LARGE SCALE GENOMIC DNA]</scope>
    <source>
        <strain evidence="3 4">UMB12529</strain>
    </source>
</reference>
<evidence type="ECO:0000313" key="3">
    <source>
        <dbReference type="EMBL" id="MEM0627419.1"/>
    </source>
</evidence>
<evidence type="ECO:0000259" key="2">
    <source>
        <dbReference type="Pfam" id="PF24729"/>
    </source>
</evidence>
<gene>
    <name evidence="3" type="ORF">AAFL32_26440</name>
</gene>
<evidence type="ECO:0000313" key="4">
    <source>
        <dbReference type="Proteomes" id="UP001458070"/>
    </source>
</evidence>